<dbReference type="PANTHER" id="PTHR22883">
    <property type="entry name" value="ZINC FINGER DHHC DOMAIN CONTAINING PROTEIN"/>
    <property type="match status" value="1"/>
</dbReference>
<name>D3BM84_HETP5</name>
<evidence type="ECO:0000256" key="7">
    <source>
        <dbReference type="RuleBase" id="RU079119"/>
    </source>
</evidence>
<dbReference type="EMBL" id="ADBJ01000042">
    <property type="protein sequence ID" value="EFA77685.1"/>
    <property type="molecule type" value="Genomic_DNA"/>
</dbReference>
<dbReference type="GO" id="GO:0006612">
    <property type="term" value="P:protein targeting to membrane"/>
    <property type="evidence" value="ECO:0007669"/>
    <property type="project" value="TreeGrafter"/>
</dbReference>
<feature type="transmembrane region" description="Helical" evidence="7">
    <location>
        <begin position="205"/>
        <end position="232"/>
    </location>
</feature>
<dbReference type="InterPro" id="IPR039859">
    <property type="entry name" value="PFA4/ZDH16/20/ERF2-like"/>
</dbReference>
<dbReference type="Pfam" id="PF01529">
    <property type="entry name" value="DHHC"/>
    <property type="match status" value="1"/>
</dbReference>
<feature type="compositionally biased region" description="Basic residues" evidence="8">
    <location>
        <begin position="322"/>
        <end position="332"/>
    </location>
</feature>
<dbReference type="InterPro" id="IPR001594">
    <property type="entry name" value="Palmitoyltrfase_DHHC"/>
</dbReference>
<feature type="compositionally biased region" description="Basic residues" evidence="8">
    <location>
        <begin position="390"/>
        <end position="401"/>
    </location>
</feature>
<sequence length="439" mass="51093">MDIVYNILIGYIIFAVIVIYSLSFGNSNFHRDGIVGKINRFLTTGLPNFCSSILSFICPRFLKRYSERFIDYFLYKPNRILQIAYLILVVGGSYLFMKDTYPYLNGYIAPTYHKIGSVIAIVITLTSFVVSSVSDPGYITHENHSGFQSKFKYDRILYVKKSCETCEFVKPSRSKHCRVCDKCVARFDHHCPWINNCVGEKNLRYFLIFVGNTSALCFYGFYLCTCALFTIIDDRNLLKLGYNQNGKWTPLPTSLIIRYLFAESKTVFPLGIFCLVISLFLCYFWCYHLFLVATNRTTNETFKWDDIKDQIRLNRINEKKRLAKKASKKNAKKVGGENSSNNEENNNVNLDDHHFDDDDELFENDFISNDTDKQKELEKEQQRLSSSKANNKRKSKKKNHSHHDDNDERVTIPLPLTIKELKNPFDQSLMSNFKEVFFP</sequence>
<feature type="transmembrane region" description="Helical" evidence="7">
    <location>
        <begin position="38"/>
        <end position="59"/>
    </location>
</feature>
<gene>
    <name evidence="10" type="ORF">PPL_12294</name>
</gene>
<keyword evidence="5 7" id="KW-0472">Membrane</keyword>
<keyword evidence="6 7" id="KW-0012">Acyltransferase</keyword>
<evidence type="ECO:0000259" key="9">
    <source>
        <dbReference type="Pfam" id="PF01529"/>
    </source>
</evidence>
<accession>D3BM84</accession>
<dbReference type="GO" id="GO:0005783">
    <property type="term" value="C:endoplasmic reticulum"/>
    <property type="evidence" value="ECO:0007669"/>
    <property type="project" value="TreeGrafter"/>
</dbReference>
<feature type="transmembrane region" description="Helical" evidence="7">
    <location>
        <begin position="117"/>
        <end position="134"/>
    </location>
</feature>
<feature type="region of interest" description="Disordered" evidence="8">
    <location>
        <begin position="322"/>
        <end position="350"/>
    </location>
</feature>
<evidence type="ECO:0000256" key="8">
    <source>
        <dbReference type="SAM" id="MobiDB-lite"/>
    </source>
</evidence>
<comment type="similarity">
    <text evidence="7">Belongs to the DHHC palmitoyltransferase family.</text>
</comment>
<feature type="transmembrane region" description="Helical" evidence="7">
    <location>
        <begin position="7"/>
        <end position="26"/>
    </location>
</feature>
<dbReference type="GeneID" id="31367761"/>
<keyword evidence="4 7" id="KW-1133">Transmembrane helix</keyword>
<dbReference type="GO" id="GO:0019706">
    <property type="term" value="F:protein-cysteine S-palmitoyltransferase activity"/>
    <property type="evidence" value="ECO:0007669"/>
    <property type="project" value="UniProtKB-EC"/>
</dbReference>
<evidence type="ECO:0000313" key="10">
    <source>
        <dbReference type="EMBL" id="EFA77685.1"/>
    </source>
</evidence>
<feature type="transmembrane region" description="Helical" evidence="7">
    <location>
        <begin position="267"/>
        <end position="293"/>
    </location>
</feature>
<evidence type="ECO:0000256" key="1">
    <source>
        <dbReference type="ARBA" id="ARBA00004141"/>
    </source>
</evidence>
<dbReference type="Proteomes" id="UP000001396">
    <property type="component" value="Unassembled WGS sequence"/>
</dbReference>
<evidence type="ECO:0000256" key="5">
    <source>
        <dbReference type="ARBA" id="ARBA00023136"/>
    </source>
</evidence>
<evidence type="ECO:0000256" key="4">
    <source>
        <dbReference type="ARBA" id="ARBA00022989"/>
    </source>
</evidence>
<evidence type="ECO:0000256" key="6">
    <source>
        <dbReference type="ARBA" id="ARBA00023315"/>
    </source>
</evidence>
<keyword evidence="2 7" id="KW-0808">Transferase</keyword>
<feature type="transmembrane region" description="Helical" evidence="7">
    <location>
        <begin position="80"/>
        <end position="97"/>
    </location>
</feature>
<feature type="compositionally biased region" description="Low complexity" evidence="8">
    <location>
        <begin position="336"/>
        <end position="349"/>
    </location>
</feature>
<comment type="domain">
    <text evidence="7">The DHHC domain is required for palmitoyltransferase activity.</text>
</comment>
<reference evidence="10 11" key="1">
    <citation type="journal article" date="2011" name="Genome Res.">
        <title>Phylogeny-wide analysis of social amoeba genomes highlights ancient origins for complex intercellular communication.</title>
        <authorList>
            <person name="Heidel A.J."/>
            <person name="Lawal H.M."/>
            <person name="Felder M."/>
            <person name="Schilde C."/>
            <person name="Helps N.R."/>
            <person name="Tunggal B."/>
            <person name="Rivero F."/>
            <person name="John U."/>
            <person name="Schleicher M."/>
            <person name="Eichinger L."/>
            <person name="Platzer M."/>
            <person name="Noegel A.A."/>
            <person name="Schaap P."/>
            <person name="Gloeckner G."/>
        </authorList>
    </citation>
    <scope>NUCLEOTIDE SEQUENCE [LARGE SCALE GENOMIC DNA]</scope>
    <source>
        <strain evidence="11">ATCC 26659 / Pp 5 / PN500</strain>
    </source>
</reference>
<keyword evidence="3 7" id="KW-0812">Transmembrane</keyword>
<dbReference type="AlphaFoldDB" id="D3BM84"/>
<dbReference type="GO" id="GO:0005794">
    <property type="term" value="C:Golgi apparatus"/>
    <property type="evidence" value="ECO:0007669"/>
    <property type="project" value="TreeGrafter"/>
</dbReference>
<feature type="domain" description="Palmitoyltransferase DHHC" evidence="9">
    <location>
        <begin position="160"/>
        <end position="304"/>
    </location>
</feature>
<evidence type="ECO:0000313" key="11">
    <source>
        <dbReference type="Proteomes" id="UP000001396"/>
    </source>
</evidence>
<dbReference type="FunCoup" id="D3BM84">
    <property type="interactions" value="158"/>
</dbReference>
<dbReference type="PROSITE" id="PS50216">
    <property type="entry name" value="DHHC"/>
    <property type="match status" value="1"/>
</dbReference>
<dbReference type="GO" id="GO:0016020">
    <property type="term" value="C:membrane"/>
    <property type="evidence" value="ECO:0007669"/>
    <property type="project" value="UniProtKB-SubCell"/>
</dbReference>
<proteinExistence type="inferred from homology"/>
<evidence type="ECO:0000256" key="3">
    <source>
        <dbReference type="ARBA" id="ARBA00022692"/>
    </source>
</evidence>
<feature type="region of interest" description="Disordered" evidence="8">
    <location>
        <begin position="373"/>
        <end position="411"/>
    </location>
</feature>
<dbReference type="PANTHER" id="PTHR22883:SF473">
    <property type="entry name" value="PALMITOYLTRANSFERASE"/>
    <property type="match status" value="1"/>
</dbReference>
<dbReference type="InParanoid" id="D3BM84"/>
<dbReference type="RefSeq" id="XP_020429813.1">
    <property type="nucleotide sequence ID" value="XM_020583032.1"/>
</dbReference>
<comment type="caution">
    <text evidence="10">The sequence shown here is derived from an EMBL/GenBank/DDBJ whole genome shotgun (WGS) entry which is preliminary data.</text>
</comment>
<dbReference type="OMA" id="HIYLIWA"/>
<keyword evidence="11" id="KW-1185">Reference proteome</keyword>
<feature type="compositionally biased region" description="Basic and acidic residues" evidence="8">
    <location>
        <begin position="373"/>
        <end position="382"/>
    </location>
</feature>
<comment type="catalytic activity">
    <reaction evidence="7">
        <text>L-cysteinyl-[protein] + hexadecanoyl-CoA = S-hexadecanoyl-L-cysteinyl-[protein] + CoA</text>
        <dbReference type="Rhea" id="RHEA:36683"/>
        <dbReference type="Rhea" id="RHEA-COMP:10131"/>
        <dbReference type="Rhea" id="RHEA-COMP:11032"/>
        <dbReference type="ChEBI" id="CHEBI:29950"/>
        <dbReference type="ChEBI" id="CHEBI:57287"/>
        <dbReference type="ChEBI" id="CHEBI:57379"/>
        <dbReference type="ChEBI" id="CHEBI:74151"/>
        <dbReference type="EC" id="2.3.1.225"/>
    </reaction>
</comment>
<organism evidence="10 11">
    <name type="scientific">Heterostelium pallidum (strain ATCC 26659 / Pp 5 / PN500)</name>
    <name type="common">Cellular slime mold</name>
    <name type="synonym">Polysphondylium pallidum</name>
    <dbReference type="NCBI Taxonomy" id="670386"/>
    <lineage>
        <taxon>Eukaryota</taxon>
        <taxon>Amoebozoa</taxon>
        <taxon>Evosea</taxon>
        <taxon>Eumycetozoa</taxon>
        <taxon>Dictyostelia</taxon>
        <taxon>Acytosteliales</taxon>
        <taxon>Acytosteliaceae</taxon>
        <taxon>Heterostelium</taxon>
    </lineage>
</organism>
<protein>
    <recommendedName>
        <fullName evidence="7">Palmitoyltransferase</fullName>
        <ecNumber evidence="7">2.3.1.225</ecNumber>
    </recommendedName>
</protein>
<dbReference type="EC" id="2.3.1.225" evidence="7"/>
<comment type="subcellular location">
    <subcellularLocation>
        <location evidence="1">Membrane</location>
        <topology evidence="1">Multi-pass membrane protein</topology>
    </subcellularLocation>
</comment>
<evidence type="ECO:0000256" key="2">
    <source>
        <dbReference type="ARBA" id="ARBA00022679"/>
    </source>
</evidence>